<protein>
    <recommendedName>
        <fullName evidence="1">YpoC-like domain-containing protein</fullName>
    </recommendedName>
</protein>
<dbReference type="AlphaFoldDB" id="A0A1C7DPP0"/>
<dbReference type="Pfam" id="PF21747">
    <property type="entry name" value="YpoC"/>
    <property type="match status" value="1"/>
</dbReference>
<reference evidence="3" key="2">
    <citation type="submission" date="2016-10" db="EMBL/GenBank/DDBJ databases">
        <authorList>
            <person name="See-Too W.S."/>
        </authorList>
    </citation>
    <scope>NUCLEOTIDE SEQUENCE [LARGE SCALE GENOMIC DNA]</scope>
    <source>
        <strain evidence="3">DSM 24743</strain>
    </source>
</reference>
<evidence type="ECO:0000259" key="1">
    <source>
        <dbReference type="Pfam" id="PF21747"/>
    </source>
</evidence>
<dbReference type="STRING" id="1215089.BBI08_05705"/>
<organism evidence="2 3">
    <name type="scientific">Planococcus halocryophilus</name>
    <dbReference type="NCBI Taxonomy" id="1215089"/>
    <lineage>
        <taxon>Bacteria</taxon>
        <taxon>Bacillati</taxon>
        <taxon>Bacillota</taxon>
        <taxon>Bacilli</taxon>
        <taxon>Bacillales</taxon>
        <taxon>Caryophanaceae</taxon>
        <taxon>Planococcus</taxon>
    </lineage>
</organism>
<dbReference type="KEGG" id="phc:BBI08_05705"/>
<dbReference type="OrthoDB" id="2360594at2"/>
<name>A0A1C7DPP0_9BACL</name>
<reference evidence="3" key="1">
    <citation type="submission" date="2016-07" db="EMBL/GenBank/DDBJ databases">
        <authorList>
            <person name="See-Too W.S."/>
        </authorList>
    </citation>
    <scope>NUCLEOTIDE SEQUENCE [LARGE SCALE GENOMIC DNA]</scope>
    <source>
        <strain evidence="3">DSM 24743</strain>
    </source>
</reference>
<evidence type="ECO:0000313" key="3">
    <source>
        <dbReference type="Proteomes" id="UP000092687"/>
    </source>
</evidence>
<dbReference type="Proteomes" id="UP000092687">
    <property type="component" value="Chromosome"/>
</dbReference>
<dbReference type="EMBL" id="CP016537">
    <property type="protein sequence ID" value="ANU13362.1"/>
    <property type="molecule type" value="Genomic_DNA"/>
</dbReference>
<feature type="domain" description="YpoC-like" evidence="1">
    <location>
        <begin position="10"/>
        <end position="105"/>
    </location>
</feature>
<proteinExistence type="predicted"/>
<evidence type="ECO:0000313" key="2">
    <source>
        <dbReference type="EMBL" id="ANU13362.1"/>
    </source>
</evidence>
<keyword evidence="3" id="KW-1185">Reference proteome</keyword>
<sequence>MKLSLKLTKEQLDPYFLEWDHILAQLAVLHKQRNKAAAEITQDGLTIYKKLLTHCRIALQDEGFEPLNGAERLLFIESSPSTYAAYRQLVELFVELKKIIARKRIEFKYLNES</sequence>
<gene>
    <name evidence="2" type="ORF">BBI08_05705</name>
</gene>
<dbReference type="InterPro" id="IPR048427">
    <property type="entry name" value="YpoC"/>
</dbReference>
<accession>A0A1C7DPP0</accession>
<dbReference type="RefSeq" id="WP_008497762.1">
    <property type="nucleotide sequence ID" value="NZ_CP016537.2"/>
</dbReference>